<sequence length="323" mass="33996">MADTADTAGKTVKADKAAQAAAQIGSFAGEAARARILGAYDKAMAFWPEPRGQQDVATSFGTTRVHTCEGGAGTPVVLLHGRSATPAEWAPHVAALGGDRPVLAVDRAGEPGYSAQTAPIRTADHIADWLEEVLAGLGLERAHLVGHSYGGCVALNHAAHRPARVASVTAYEPPRALAPLKPGFVLNAAAAVLSGSGKFQHRWFTRLIGDTGADPAQAEALAQASLEAIRGFRIRLPQPWRMTDEELRAVTAPALILLGGADKAMDARRAQERARRLIPDVRTEIVPGAGHGIPVQLLNDRLPAFLREVDRGADREADEGAPS</sequence>
<protein>
    <submittedName>
        <fullName evidence="3">Alpha/beta hydrolase</fullName>
    </submittedName>
</protein>
<dbReference type="InterPro" id="IPR000073">
    <property type="entry name" value="AB_hydrolase_1"/>
</dbReference>
<evidence type="ECO:0000256" key="1">
    <source>
        <dbReference type="ARBA" id="ARBA00022801"/>
    </source>
</evidence>
<dbReference type="EMBL" id="JBFASG010000007">
    <property type="protein sequence ID" value="MEV4923258.1"/>
    <property type="molecule type" value="Genomic_DNA"/>
</dbReference>
<dbReference type="PANTHER" id="PTHR43798:SF31">
    <property type="entry name" value="AB HYDROLASE SUPERFAMILY PROTEIN YCLE"/>
    <property type="match status" value="1"/>
</dbReference>
<name>A0ABV3IRY2_9ACTN</name>
<comment type="caution">
    <text evidence="3">The sequence shown here is derived from an EMBL/GenBank/DDBJ whole genome shotgun (WGS) entry which is preliminary data.</text>
</comment>
<dbReference type="RefSeq" id="WP_366087597.1">
    <property type="nucleotide sequence ID" value="NZ_JBFASG010000007.1"/>
</dbReference>
<dbReference type="InterPro" id="IPR029058">
    <property type="entry name" value="AB_hydrolase_fold"/>
</dbReference>
<dbReference type="InterPro" id="IPR050266">
    <property type="entry name" value="AB_hydrolase_sf"/>
</dbReference>
<feature type="domain" description="AB hydrolase-1" evidence="2">
    <location>
        <begin position="76"/>
        <end position="293"/>
    </location>
</feature>
<dbReference type="PANTHER" id="PTHR43798">
    <property type="entry name" value="MONOACYLGLYCEROL LIPASE"/>
    <property type="match status" value="1"/>
</dbReference>
<proteinExistence type="predicted"/>
<organism evidence="3 4">
    <name type="scientific">Streptomyces roseoverticillatus</name>
    <dbReference type="NCBI Taxonomy" id="66429"/>
    <lineage>
        <taxon>Bacteria</taxon>
        <taxon>Bacillati</taxon>
        <taxon>Actinomycetota</taxon>
        <taxon>Actinomycetes</taxon>
        <taxon>Kitasatosporales</taxon>
        <taxon>Streptomycetaceae</taxon>
        <taxon>Streptomyces</taxon>
    </lineage>
</organism>
<dbReference type="GO" id="GO:0016787">
    <property type="term" value="F:hydrolase activity"/>
    <property type="evidence" value="ECO:0007669"/>
    <property type="project" value="UniProtKB-KW"/>
</dbReference>
<dbReference type="Gene3D" id="3.40.50.1820">
    <property type="entry name" value="alpha/beta hydrolase"/>
    <property type="match status" value="1"/>
</dbReference>
<evidence type="ECO:0000313" key="4">
    <source>
        <dbReference type="Proteomes" id="UP001552479"/>
    </source>
</evidence>
<accession>A0ABV3IRY2</accession>
<keyword evidence="4" id="KW-1185">Reference proteome</keyword>
<dbReference type="SUPFAM" id="SSF53474">
    <property type="entry name" value="alpha/beta-Hydrolases"/>
    <property type="match status" value="1"/>
</dbReference>
<gene>
    <name evidence="3" type="ORF">AB0L03_10440</name>
</gene>
<evidence type="ECO:0000313" key="3">
    <source>
        <dbReference type="EMBL" id="MEV4923258.1"/>
    </source>
</evidence>
<keyword evidence="1 3" id="KW-0378">Hydrolase</keyword>
<reference evidence="3 4" key="1">
    <citation type="submission" date="2024-06" db="EMBL/GenBank/DDBJ databases">
        <title>The Natural Products Discovery Center: Release of the First 8490 Sequenced Strains for Exploring Actinobacteria Biosynthetic Diversity.</title>
        <authorList>
            <person name="Kalkreuter E."/>
            <person name="Kautsar S.A."/>
            <person name="Yang D."/>
            <person name="Bader C.D."/>
            <person name="Teijaro C.N."/>
            <person name="Fluegel L."/>
            <person name="Davis C.M."/>
            <person name="Simpson J.R."/>
            <person name="Lauterbach L."/>
            <person name="Steele A.D."/>
            <person name="Gui C."/>
            <person name="Meng S."/>
            <person name="Li G."/>
            <person name="Viehrig K."/>
            <person name="Ye F."/>
            <person name="Su P."/>
            <person name="Kiefer A.F."/>
            <person name="Nichols A."/>
            <person name="Cepeda A.J."/>
            <person name="Yan W."/>
            <person name="Fan B."/>
            <person name="Jiang Y."/>
            <person name="Adhikari A."/>
            <person name="Zheng C.-J."/>
            <person name="Schuster L."/>
            <person name="Cowan T.M."/>
            <person name="Smanski M.J."/>
            <person name="Chevrette M.G."/>
            <person name="De Carvalho L.P.S."/>
            <person name="Shen B."/>
        </authorList>
    </citation>
    <scope>NUCLEOTIDE SEQUENCE [LARGE SCALE GENOMIC DNA]</scope>
    <source>
        <strain evidence="3 4">NPDC053791</strain>
    </source>
</reference>
<dbReference type="Proteomes" id="UP001552479">
    <property type="component" value="Unassembled WGS sequence"/>
</dbReference>
<dbReference type="Pfam" id="PF12697">
    <property type="entry name" value="Abhydrolase_6"/>
    <property type="match status" value="1"/>
</dbReference>
<evidence type="ECO:0000259" key="2">
    <source>
        <dbReference type="Pfam" id="PF12697"/>
    </source>
</evidence>